<feature type="region of interest" description="Disordered" evidence="1">
    <location>
        <begin position="1"/>
        <end position="30"/>
    </location>
</feature>
<protein>
    <submittedName>
        <fullName evidence="2">Uncharacterized protein</fullName>
    </submittedName>
</protein>
<gene>
    <name evidence="2" type="ORF">ERS007688_04145</name>
</gene>
<evidence type="ECO:0000313" key="2">
    <source>
        <dbReference type="EMBL" id="CFE78986.1"/>
    </source>
</evidence>
<accession>A0A654TTW1</accession>
<sequence>MASARGDSSVGGQGDTRTGVDEPADVSPSILHNRDKVLRHLRIHPGNRHTAPHTLGNNRFNNIRAGGGAAFAQERAVLDAVNTRGDRRGDPCGGMCMCGHR</sequence>
<dbReference type="AlphaFoldDB" id="A0A654TTW1"/>
<evidence type="ECO:0000313" key="3">
    <source>
        <dbReference type="Proteomes" id="UP000046947"/>
    </source>
</evidence>
<reference evidence="2 3" key="1">
    <citation type="submission" date="2015-03" db="EMBL/GenBank/DDBJ databases">
        <authorList>
            <consortium name="Pathogen Informatics"/>
        </authorList>
    </citation>
    <scope>NUCLEOTIDE SEQUENCE [LARGE SCALE GENOMIC DNA]</scope>
    <source>
        <strain evidence="2 3">H09601792</strain>
    </source>
</reference>
<dbReference type="EMBL" id="CFOH01001104">
    <property type="protein sequence ID" value="CFE78986.1"/>
    <property type="molecule type" value="Genomic_DNA"/>
</dbReference>
<name>A0A654TTW1_MYCTX</name>
<evidence type="ECO:0000256" key="1">
    <source>
        <dbReference type="SAM" id="MobiDB-lite"/>
    </source>
</evidence>
<proteinExistence type="predicted"/>
<organism evidence="2 3">
    <name type="scientific">Mycobacterium tuberculosis</name>
    <dbReference type="NCBI Taxonomy" id="1773"/>
    <lineage>
        <taxon>Bacteria</taxon>
        <taxon>Bacillati</taxon>
        <taxon>Actinomycetota</taxon>
        <taxon>Actinomycetes</taxon>
        <taxon>Mycobacteriales</taxon>
        <taxon>Mycobacteriaceae</taxon>
        <taxon>Mycobacterium</taxon>
        <taxon>Mycobacterium tuberculosis complex</taxon>
    </lineage>
</organism>
<dbReference type="Proteomes" id="UP000046947">
    <property type="component" value="Unassembled WGS sequence"/>
</dbReference>